<dbReference type="Gene3D" id="3.10.450.50">
    <property type="match status" value="1"/>
</dbReference>
<gene>
    <name evidence="2" type="ORF">SCLCIDRAFT_136980</name>
</gene>
<dbReference type="Proteomes" id="UP000053989">
    <property type="component" value="Unassembled WGS sequence"/>
</dbReference>
<proteinExistence type="predicted"/>
<protein>
    <recommendedName>
        <fullName evidence="4">NTF2 domain-containing protein</fullName>
    </recommendedName>
</protein>
<feature type="compositionally biased region" description="Polar residues" evidence="1">
    <location>
        <begin position="16"/>
        <end position="25"/>
    </location>
</feature>
<sequence length="432" mass="46605">MSSPRPKRPKLEDTAHQTTPPTSSAPKHIKSERSPSPSRGPGARQLVTFGVKRFAPLPPNCQSSCPEYKRNRKEWAAVCANELVALDLKVVRTMIRDDGLAIDWSSPVPVWSHTLKPEPCGLATAITQTHQANARSHSRYPSPSRTRSASPWHGSVDGSPTKRAKLPVPPRPSSIRRAIEERSVGSPSSLPSASSQPCGPPGADDDGDIVILDGPPPPNRPELPIPMVTALHTSVPEPPAPQDDRGLHRATPDATAEYASAAEQEMSEMTLDYLRRYVQTYEADRASLAFAYSRLASFSYRTHRRGEFLAADGTGSISRASDRDTSVDSGLQRGRLDIITTLINLPSLHCAVSPSGDTCPSASGGGGMGQLSYDILYLGARLGMFVVCRAVASTKLVVHSFMLQKREADTEEAGVDGVWPVVANVHQIVVFE</sequence>
<keyword evidence="3" id="KW-1185">Reference proteome</keyword>
<evidence type="ECO:0000256" key="1">
    <source>
        <dbReference type="SAM" id="MobiDB-lite"/>
    </source>
</evidence>
<evidence type="ECO:0000313" key="3">
    <source>
        <dbReference type="Proteomes" id="UP000053989"/>
    </source>
</evidence>
<feature type="region of interest" description="Disordered" evidence="1">
    <location>
        <begin position="232"/>
        <end position="251"/>
    </location>
</feature>
<feature type="compositionally biased region" description="Basic and acidic residues" evidence="1">
    <location>
        <begin position="242"/>
        <end position="251"/>
    </location>
</feature>
<accession>A0A0C2YXR7</accession>
<feature type="compositionally biased region" description="Polar residues" evidence="1">
    <location>
        <begin position="129"/>
        <end position="149"/>
    </location>
</feature>
<feature type="region of interest" description="Disordered" evidence="1">
    <location>
        <begin position="129"/>
        <end position="225"/>
    </location>
</feature>
<reference evidence="3" key="2">
    <citation type="submission" date="2015-01" db="EMBL/GenBank/DDBJ databases">
        <title>Evolutionary Origins and Diversification of the Mycorrhizal Mutualists.</title>
        <authorList>
            <consortium name="DOE Joint Genome Institute"/>
            <consortium name="Mycorrhizal Genomics Consortium"/>
            <person name="Kohler A."/>
            <person name="Kuo A."/>
            <person name="Nagy L.G."/>
            <person name="Floudas D."/>
            <person name="Copeland A."/>
            <person name="Barry K.W."/>
            <person name="Cichocki N."/>
            <person name="Veneault-Fourrey C."/>
            <person name="LaButti K."/>
            <person name="Lindquist E.A."/>
            <person name="Lipzen A."/>
            <person name="Lundell T."/>
            <person name="Morin E."/>
            <person name="Murat C."/>
            <person name="Riley R."/>
            <person name="Ohm R."/>
            <person name="Sun H."/>
            <person name="Tunlid A."/>
            <person name="Henrissat B."/>
            <person name="Grigoriev I.V."/>
            <person name="Hibbett D.S."/>
            <person name="Martin F."/>
        </authorList>
    </citation>
    <scope>NUCLEOTIDE SEQUENCE [LARGE SCALE GENOMIC DNA]</scope>
    <source>
        <strain evidence="3">Foug A</strain>
    </source>
</reference>
<organism evidence="2 3">
    <name type="scientific">Scleroderma citrinum Foug A</name>
    <dbReference type="NCBI Taxonomy" id="1036808"/>
    <lineage>
        <taxon>Eukaryota</taxon>
        <taxon>Fungi</taxon>
        <taxon>Dikarya</taxon>
        <taxon>Basidiomycota</taxon>
        <taxon>Agaricomycotina</taxon>
        <taxon>Agaricomycetes</taxon>
        <taxon>Agaricomycetidae</taxon>
        <taxon>Boletales</taxon>
        <taxon>Sclerodermatineae</taxon>
        <taxon>Sclerodermataceae</taxon>
        <taxon>Scleroderma</taxon>
    </lineage>
</organism>
<evidence type="ECO:0008006" key="4">
    <source>
        <dbReference type="Google" id="ProtNLM"/>
    </source>
</evidence>
<dbReference type="OrthoDB" id="3265156at2759"/>
<feature type="region of interest" description="Disordered" evidence="1">
    <location>
        <begin position="1"/>
        <end position="43"/>
    </location>
</feature>
<dbReference type="InParanoid" id="A0A0C2YXR7"/>
<feature type="compositionally biased region" description="Pro residues" evidence="1">
    <location>
        <begin position="214"/>
        <end position="224"/>
    </location>
</feature>
<dbReference type="EMBL" id="KN822156">
    <property type="protein sequence ID" value="KIM54388.1"/>
    <property type="molecule type" value="Genomic_DNA"/>
</dbReference>
<feature type="compositionally biased region" description="Low complexity" evidence="1">
    <location>
        <begin position="184"/>
        <end position="197"/>
    </location>
</feature>
<reference evidence="2 3" key="1">
    <citation type="submission" date="2014-04" db="EMBL/GenBank/DDBJ databases">
        <authorList>
            <consortium name="DOE Joint Genome Institute"/>
            <person name="Kuo A."/>
            <person name="Kohler A."/>
            <person name="Nagy L.G."/>
            <person name="Floudas D."/>
            <person name="Copeland A."/>
            <person name="Barry K.W."/>
            <person name="Cichocki N."/>
            <person name="Veneault-Fourrey C."/>
            <person name="LaButti K."/>
            <person name="Lindquist E.A."/>
            <person name="Lipzen A."/>
            <person name="Lundell T."/>
            <person name="Morin E."/>
            <person name="Murat C."/>
            <person name="Sun H."/>
            <person name="Tunlid A."/>
            <person name="Henrissat B."/>
            <person name="Grigoriev I.V."/>
            <person name="Hibbett D.S."/>
            <person name="Martin F."/>
            <person name="Nordberg H.P."/>
            <person name="Cantor M.N."/>
            <person name="Hua S.X."/>
        </authorList>
    </citation>
    <scope>NUCLEOTIDE SEQUENCE [LARGE SCALE GENOMIC DNA]</scope>
    <source>
        <strain evidence="2 3">Foug A</strain>
    </source>
</reference>
<dbReference type="AlphaFoldDB" id="A0A0C2YXR7"/>
<dbReference type="HOGENOM" id="CLU_589400_0_0_1"/>
<evidence type="ECO:0000313" key="2">
    <source>
        <dbReference type="EMBL" id="KIM54388.1"/>
    </source>
</evidence>
<name>A0A0C2YXR7_9AGAM</name>